<reference evidence="2 3" key="1">
    <citation type="journal article" date="2024" name="J Genomics">
        <title>Draft genome sequencing and assembly of Favolaschia claudopus CIRM-BRFM 2984 isolated from oak limbs.</title>
        <authorList>
            <person name="Navarro D."/>
            <person name="Drula E."/>
            <person name="Chaduli D."/>
            <person name="Cazenave R."/>
            <person name="Ahrendt S."/>
            <person name="Wang J."/>
            <person name="Lipzen A."/>
            <person name="Daum C."/>
            <person name="Barry K."/>
            <person name="Grigoriev I.V."/>
            <person name="Favel A."/>
            <person name="Rosso M.N."/>
            <person name="Martin F."/>
        </authorList>
    </citation>
    <scope>NUCLEOTIDE SEQUENCE [LARGE SCALE GENOMIC DNA]</scope>
    <source>
        <strain evidence="2 3">CIRM-BRFM 2984</strain>
    </source>
</reference>
<comment type="caution">
    <text evidence="2">The sequence shown here is derived from an EMBL/GenBank/DDBJ whole genome shotgun (WGS) entry which is preliminary data.</text>
</comment>
<evidence type="ECO:0000313" key="2">
    <source>
        <dbReference type="EMBL" id="KAK7055443.1"/>
    </source>
</evidence>
<dbReference type="AlphaFoldDB" id="A0AAW0DX08"/>
<name>A0AAW0DX08_9AGAR</name>
<sequence>MSGAVRYRVAKEPSKAGFLAGHDLLMAHGQPWQLPLWEVEIRTAYHGIRAASVSRRVFSVTATGSLRRPQCQQGLKLHRSACSTSMVRPCALRQAPYEGGALLFLSLERPRIVIETPSGELGSTAINMNTVVPVEGLVTPFVTRPLVKSTKHPEEKLISWAPRVLAPVAQLPKTLFRASHLSEIRRSAFTAMFLLKKRCRAKILHRNRNPIPPVHRYADIPHSEVCHTPPPRRPQSDGAPWHSPLVSLVGDAAQRAAETKAAFVPQDINSSSPAQKPDEAQRS</sequence>
<feature type="region of interest" description="Disordered" evidence="1">
    <location>
        <begin position="222"/>
        <end position="244"/>
    </location>
</feature>
<feature type="region of interest" description="Disordered" evidence="1">
    <location>
        <begin position="257"/>
        <end position="283"/>
    </location>
</feature>
<evidence type="ECO:0000313" key="3">
    <source>
        <dbReference type="Proteomes" id="UP001362999"/>
    </source>
</evidence>
<evidence type="ECO:0000256" key="1">
    <source>
        <dbReference type="SAM" id="MobiDB-lite"/>
    </source>
</evidence>
<gene>
    <name evidence="2" type="ORF">R3P38DRAFT_3564365</name>
</gene>
<proteinExistence type="predicted"/>
<organism evidence="2 3">
    <name type="scientific">Favolaschia claudopus</name>
    <dbReference type="NCBI Taxonomy" id="2862362"/>
    <lineage>
        <taxon>Eukaryota</taxon>
        <taxon>Fungi</taxon>
        <taxon>Dikarya</taxon>
        <taxon>Basidiomycota</taxon>
        <taxon>Agaricomycotina</taxon>
        <taxon>Agaricomycetes</taxon>
        <taxon>Agaricomycetidae</taxon>
        <taxon>Agaricales</taxon>
        <taxon>Marasmiineae</taxon>
        <taxon>Mycenaceae</taxon>
        <taxon>Favolaschia</taxon>
    </lineage>
</organism>
<protein>
    <submittedName>
        <fullName evidence="2">Uncharacterized protein</fullName>
    </submittedName>
</protein>
<keyword evidence="3" id="KW-1185">Reference proteome</keyword>
<dbReference type="EMBL" id="JAWWNJ010000005">
    <property type="protein sequence ID" value="KAK7055443.1"/>
    <property type="molecule type" value="Genomic_DNA"/>
</dbReference>
<accession>A0AAW0DX08</accession>
<dbReference type="Proteomes" id="UP001362999">
    <property type="component" value="Unassembled WGS sequence"/>
</dbReference>